<comment type="subcellular location">
    <subcellularLocation>
        <location evidence="1">Membrane</location>
        <topology evidence="1">Multi-pass membrane protein</topology>
    </subcellularLocation>
</comment>
<organism evidence="7 8">
    <name type="scientific">Sinanodonta woodiana</name>
    <name type="common">Chinese pond mussel</name>
    <name type="synonym">Anodonta woodiana</name>
    <dbReference type="NCBI Taxonomy" id="1069815"/>
    <lineage>
        <taxon>Eukaryota</taxon>
        <taxon>Metazoa</taxon>
        <taxon>Spiralia</taxon>
        <taxon>Lophotrochozoa</taxon>
        <taxon>Mollusca</taxon>
        <taxon>Bivalvia</taxon>
        <taxon>Autobranchia</taxon>
        <taxon>Heteroconchia</taxon>
        <taxon>Palaeoheterodonta</taxon>
        <taxon>Unionida</taxon>
        <taxon>Unionoidea</taxon>
        <taxon>Unionidae</taxon>
        <taxon>Unioninae</taxon>
        <taxon>Sinanodonta</taxon>
    </lineage>
</organism>
<feature type="transmembrane region" description="Helical" evidence="6">
    <location>
        <begin position="135"/>
        <end position="156"/>
    </location>
</feature>
<comment type="caution">
    <text evidence="7">The sequence shown here is derived from an EMBL/GenBank/DDBJ whole genome shotgun (WGS) entry which is preliminary data.</text>
</comment>
<protein>
    <recommendedName>
        <fullName evidence="9">Nitrate/nitrite transporter</fullName>
    </recommendedName>
</protein>
<dbReference type="InterPro" id="IPR011701">
    <property type="entry name" value="MFS"/>
</dbReference>
<dbReference type="EMBL" id="JBJQND010000001">
    <property type="protein sequence ID" value="KAL3892316.1"/>
    <property type="molecule type" value="Genomic_DNA"/>
</dbReference>
<feature type="transmembrane region" description="Helical" evidence="6">
    <location>
        <begin position="380"/>
        <end position="400"/>
    </location>
</feature>
<dbReference type="InterPro" id="IPR044772">
    <property type="entry name" value="NO3_transporter"/>
</dbReference>
<name>A0ABD3Y2M7_SINWO</name>
<evidence type="ECO:0000256" key="1">
    <source>
        <dbReference type="ARBA" id="ARBA00004141"/>
    </source>
</evidence>
<feature type="transmembrane region" description="Helical" evidence="6">
    <location>
        <begin position="203"/>
        <end position="225"/>
    </location>
</feature>
<feature type="transmembrane region" description="Helical" evidence="6">
    <location>
        <begin position="81"/>
        <end position="99"/>
    </location>
</feature>
<gene>
    <name evidence="7" type="ORF">ACJMK2_004532</name>
</gene>
<dbReference type="GO" id="GO:0016020">
    <property type="term" value="C:membrane"/>
    <property type="evidence" value="ECO:0007669"/>
    <property type="project" value="UniProtKB-SubCell"/>
</dbReference>
<dbReference type="AlphaFoldDB" id="A0ABD3Y2M7"/>
<feature type="transmembrane region" description="Helical" evidence="6">
    <location>
        <begin position="444"/>
        <end position="469"/>
    </location>
</feature>
<feature type="transmembrane region" description="Helical" evidence="6">
    <location>
        <begin position="50"/>
        <end position="69"/>
    </location>
</feature>
<evidence type="ECO:0000256" key="2">
    <source>
        <dbReference type="ARBA" id="ARBA00008432"/>
    </source>
</evidence>
<dbReference type="Gene3D" id="1.20.1250.20">
    <property type="entry name" value="MFS general substrate transporter like domains"/>
    <property type="match status" value="2"/>
</dbReference>
<evidence type="ECO:0000313" key="8">
    <source>
        <dbReference type="Proteomes" id="UP001634394"/>
    </source>
</evidence>
<comment type="similarity">
    <text evidence="2">Belongs to the major facilitator superfamily. Nitrate/nitrite porter (TC 2.A.1.8) family.</text>
</comment>
<dbReference type="InterPro" id="IPR036259">
    <property type="entry name" value="MFS_trans_sf"/>
</dbReference>
<feature type="transmembrane region" description="Helical" evidence="6">
    <location>
        <begin position="421"/>
        <end position="438"/>
    </location>
</feature>
<evidence type="ECO:0000256" key="5">
    <source>
        <dbReference type="ARBA" id="ARBA00023136"/>
    </source>
</evidence>
<keyword evidence="4 6" id="KW-1133">Transmembrane helix</keyword>
<keyword evidence="5 6" id="KW-0472">Membrane</keyword>
<dbReference type="PANTHER" id="PTHR23515">
    <property type="entry name" value="HIGH-AFFINITY NITRATE TRANSPORTER 2.3"/>
    <property type="match status" value="1"/>
</dbReference>
<reference evidence="7 8" key="1">
    <citation type="submission" date="2024-11" db="EMBL/GenBank/DDBJ databases">
        <title>Chromosome-level genome assembly of the freshwater bivalve Anodonta woodiana.</title>
        <authorList>
            <person name="Chen X."/>
        </authorList>
    </citation>
    <scope>NUCLEOTIDE SEQUENCE [LARGE SCALE GENOMIC DNA]</scope>
    <source>
        <strain evidence="7">MN2024</strain>
        <tissue evidence="7">Gills</tissue>
    </source>
</reference>
<keyword evidence="8" id="KW-1185">Reference proteome</keyword>
<dbReference type="GO" id="GO:0015706">
    <property type="term" value="P:nitrate transmembrane transport"/>
    <property type="evidence" value="ECO:0007669"/>
    <property type="project" value="UniProtKB-ARBA"/>
</dbReference>
<feature type="transmembrane region" description="Helical" evidence="6">
    <location>
        <begin position="476"/>
        <end position="498"/>
    </location>
</feature>
<dbReference type="Pfam" id="PF07690">
    <property type="entry name" value="MFS_1"/>
    <property type="match status" value="1"/>
</dbReference>
<feature type="transmembrane region" description="Helical" evidence="6">
    <location>
        <begin position="111"/>
        <end position="129"/>
    </location>
</feature>
<evidence type="ECO:0000256" key="6">
    <source>
        <dbReference type="SAM" id="Phobius"/>
    </source>
</evidence>
<evidence type="ECO:0008006" key="9">
    <source>
        <dbReference type="Google" id="ProtNLM"/>
    </source>
</evidence>
<accession>A0ABD3Y2M7</accession>
<feature type="transmembrane region" description="Helical" evidence="6">
    <location>
        <begin position="310"/>
        <end position="332"/>
    </location>
</feature>
<feature type="transmembrane region" description="Helical" evidence="6">
    <location>
        <begin position="168"/>
        <end position="191"/>
    </location>
</feature>
<sequence length="567" mass="62794">MSSKGSPNLCEKVWRKIHAKKITEDEFGKAKSFRLFSISRPHMRGFHSSWFGFFIAFTSWFSIQPLIPTITKELGLSRVEIARSGIASIAATIFARIGVGPLCDKFGPRRTMSAILILGSIPLAFSGLIRDGTGLLVVRLLVGILGATFIPCQFWTSAMFNVKIIGTANAMVGGWGNLGGGFTFLLMPALFEMVKMCGADEYLAWKIALVIPAALTLGFGILILWTSDDCPQGHWTERKLTDVKDLDEIKSKVPNGNVEDMEENDYKGGARDEEDKESNIMVVHVGRDHTLDSDADDSCCKNGCAKDNCWLYFTVFVLFVQYGLCFGVEIAVNTVMNLYFLYRFKVENCTTTSEGHLPLLNLTNITTTPMTLTDINECSLLTQNTASLIASMFGLMNLFARALGGVFSDILRKCFALPGRLLAHLVCLVGEGVMLIVFSQMTTIPFAMLVMIVFSLFVQMSEGTTFALVPYLHPRYIGIISGLIGGGGNAGAIIWNTIWVDMVDSDPSRWFWTLGICVLSGSVLTLLIPIQNKRIWDFRCRNKKNIKFNLSVTEAHGRTLQRTDDEF</sequence>
<keyword evidence="3 6" id="KW-0812">Transmembrane</keyword>
<dbReference type="Proteomes" id="UP001634394">
    <property type="component" value="Unassembled WGS sequence"/>
</dbReference>
<evidence type="ECO:0000313" key="7">
    <source>
        <dbReference type="EMBL" id="KAL3892316.1"/>
    </source>
</evidence>
<proteinExistence type="inferred from homology"/>
<evidence type="ECO:0000256" key="4">
    <source>
        <dbReference type="ARBA" id="ARBA00022989"/>
    </source>
</evidence>
<feature type="transmembrane region" description="Helical" evidence="6">
    <location>
        <begin position="510"/>
        <end position="530"/>
    </location>
</feature>
<dbReference type="SUPFAM" id="SSF103473">
    <property type="entry name" value="MFS general substrate transporter"/>
    <property type="match status" value="1"/>
</dbReference>
<evidence type="ECO:0000256" key="3">
    <source>
        <dbReference type="ARBA" id="ARBA00022692"/>
    </source>
</evidence>